<name>A0ACC3AAU9_9EURO</name>
<dbReference type="EMBL" id="JAPDRQ010000055">
    <property type="protein sequence ID" value="KAJ9658098.1"/>
    <property type="molecule type" value="Genomic_DNA"/>
</dbReference>
<keyword evidence="2" id="KW-1185">Reference proteome</keyword>
<reference evidence="1" key="1">
    <citation type="submission" date="2022-10" db="EMBL/GenBank/DDBJ databases">
        <title>Culturing micro-colonial fungi from biological soil crusts in the Mojave desert and describing Neophaeococcomyces mojavensis, and introducing the new genera and species Taxawa tesnikishii.</title>
        <authorList>
            <person name="Kurbessoian T."/>
            <person name="Stajich J.E."/>
        </authorList>
    </citation>
    <scope>NUCLEOTIDE SEQUENCE</scope>
    <source>
        <strain evidence="1">JES_112</strain>
    </source>
</reference>
<evidence type="ECO:0000313" key="1">
    <source>
        <dbReference type="EMBL" id="KAJ9658098.1"/>
    </source>
</evidence>
<dbReference type="Proteomes" id="UP001172386">
    <property type="component" value="Unassembled WGS sequence"/>
</dbReference>
<accession>A0ACC3AAU9</accession>
<sequence>MSGSLGVETDCTKQDNMLAIRKASTVDKSSINILPCRINHDGPTKVTKRYWGPRNENDGSKTAHFRGRRLRARVVKIPEGYEGLVLKSTDRILVEPVQPLEPQSEDDDEPEELPEPVKIAEHVSTFDEMTIWGHDQVPTADDSFAKGVEEWITFAEAIHKT</sequence>
<evidence type="ECO:0000313" key="2">
    <source>
        <dbReference type="Proteomes" id="UP001172386"/>
    </source>
</evidence>
<protein>
    <submittedName>
        <fullName evidence="1">Uncharacterized protein</fullName>
    </submittedName>
</protein>
<gene>
    <name evidence="1" type="ORF">H2198_003936</name>
</gene>
<proteinExistence type="predicted"/>
<organism evidence="1 2">
    <name type="scientific">Neophaeococcomyces mojaviensis</name>
    <dbReference type="NCBI Taxonomy" id="3383035"/>
    <lineage>
        <taxon>Eukaryota</taxon>
        <taxon>Fungi</taxon>
        <taxon>Dikarya</taxon>
        <taxon>Ascomycota</taxon>
        <taxon>Pezizomycotina</taxon>
        <taxon>Eurotiomycetes</taxon>
        <taxon>Chaetothyriomycetidae</taxon>
        <taxon>Chaetothyriales</taxon>
        <taxon>Chaetothyriales incertae sedis</taxon>
        <taxon>Neophaeococcomyces</taxon>
    </lineage>
</organism>
<comment type="caution">
    <text evidence="1">The sequence shown here is derived from an EMBL/GenBank/DDBJ whole genome shotgun (WGS) entry which is preliminary data.</text>
</comment>